<name>A0AB35HQY4_TETHA</name>
<evidence type="ECO:0000256" key="1">
    <source>
        <dbReference type="SAM" id="Coils"/>
    </source>
</evidence>
<organism evidence="2 3">
    <name type="scientific">Tetragenococcus halophilus</name>
    <name type="common">Pediococcus halophilus</name>
    <dbReference type="NCBI Taxonomy" id="51669"/>
    <lineage>
        <taxon>Bacteria</taxon>
        <taxon>Bacillati</taxon>
        <taxon>Bacillota</taxon>
        <taxon>Bacilli</taxon>
        <taxon>Lactobacillales</taxon>
        <taxon>Enterococcaceae</taxon>
        <taxon>Tetragenococcus</taxon>
    </lineage>
</organism>
<feature type="coiled-coil region" evidence="1">
    <location>
        <begin position="289"/>
        <end position="316"/>
    </location>
</feature>
<dbReference type="Proteomes" id="UP001057280">
    <property type="component" value="Unassembled WGS sequence"/>
</dbReference>
<gene>
    <name evidence="2" type="ORF">HXW75_09315</name>
</gene>
<reference evidence="2" key="2">
    <citation type="journal article" date="2021" name="BMC Microbiol.">
        <title>The diversity among the species Tetragenococcus halophilus including new isolates from a lupine seed fermentation.</title>
        <authorList>
            <person name="Link T."/>
            <person name="Vogel R.F."/>
            <person name="Ehrmann M.A."/>
        </authorList>
    </citation>
    <scope>NUCLEOTIDE SEQUENCE</scope>
    <source>
        <strain evidence="2">TMW 2.2257</strain>
    </source>
</reference>
<reference evidence="2" key="1">
    <citation type="submission" date="2020-06" db="EMBL/GenBank/DDBJ databases">
        <authorList>
            <person name="Link T."/>
            <person name="Ehrmann M."/>
        </authorList>
    </citation>
    <scope>NUCLEOTIDE SEQUENCE</scope>
    <source>
        <strain evidence="2">TMW 2.2257</strain>
    </source>
</reference>
<evidence type="ECO:0000313" key="2">
    <source>
        <dbReference type="EMBL" id="MCO8298669.1"/>
    </source>
</evidence>
<dbReference type="EMBL" id="JACACB010000028">
    <property type="protein sequence ID" value="MCO8298669.1"/>
    <property type="molecule type" value="Genomic_DNA"/>
</dbReference>
<proteinExistence type="predicted"/>
<protein>
    <submittedName>
        <fullName evidence="2">Uncharacterized protein</fullName>
    </submittedName>
</protein>
<dbReference type="AlphaFoldDB" id="A0AB35HQY4"/>
<keyword evidence="1" id="KW-0175">Coiled coil</keyword>
<sequence>MGEIVFDKSRKNLKKVYNRINSTNLNQYVKAQEEEVLFLAIGGYNRTFELLLALGLKPEEIAVVSNLNLTQQFLIETHQKKAIQIRKINYVTNVGKNWDFTAKRLDLNVADGFEENLLVYENAERLVGFGKKKEKWEKPTIVIMDDPSLNLQYEAHRFRYETKIGFAQMRNRNADPRTIINEIKPVEEAKSMMFAMYQQNMVDEAEILDGLNQLRLAVHLKLNGDWAMKPTEFKKVLGSQNLANRLKEIDELGIYQLSTNKRIGYENSRWVIIPDKAFEFKGFDYKDEKDLFNEELEMEEKKEQEYIEEQEKMLNNILSIELPFNIKQGWIGKQMNSSVVTLQEFLNDVDSIESEKTNGIELLEGATTKQEYDMVKKNNLVYFLDGNYKNDQRSDENYLGGRRLISIDVDDGDYEYNQIEQALESQGLFGLVYPTAKYYYDESKRWRIILMADEEMNKEQYKATVSGVAQMLGLEIDEASKKISQLMGYPLKRKDVSIVNGTMASVSQFYIEPQPKSKNVLPMTKPTKSNKTLADFDHPQAKLLKQVLSGGVEEGKRNETYYQVYMYLRDTLNNPEMELWHEQAAELIETTKQQAEADGLPEKEIEVIFR</sequence>
<accession>A0AB35HQY4</accession>
<evidence type="ECO:0000313" key="3">
    <source>
        <dbReference type="Proteomes" id="UP001057280"/>
    </source>
</evidence>
<dbReference type="RefSeq" id="WP_253210261.1">
    <property type="nucleotide sequence ID" value="NZ_JACACB010000028.1"/>
</dbReference>
<comment type="caution">
    <text evidence="2">The sequence shown here is derived from an EMBL/GenBank/DDBJ whole genome shotgun (WGS) entry which is preliminary data.</text>
</comment>